<feature type="region of interest" description="Disordered" evidence="1">
    <location>
        <begin position="51"/>
        <end position="76"/>
    </location>
</feature>
<gene>
    <name evidence="2" type="ORF">AMORRO_LOCUS4436</name>
</gene>
<dbReference type="Proteomes" id="UP000789342">
    <property type="component" value="Unassembled WGS sequence"/>
</dbReference>
<organism evidence="2 3">
    <name type="scientific">Acaulospora morrowiae</name>
    <dbReference type="NCBI Taxonomy" id="94023"/>
    <lineage>
        <taxon>Eukaryota</taxon>
        <taxon>Fungi</taxon>
        <taxon>Fungi incertae sedis</taxon>
        <taxon>Mucoromycota</taxon>
        <taxon>Glomeromycotina</taxon>
        <taxon>Glomeromycetes</taxon>
        <taxon>Diversisporales</taxon>
        <taxon>Acaulosporaceae</taxon>
        <taxon>Acaulospora</taxon>
    </lineage>
</organism>
<evidence type="ECO:0000313" key="3">
    <source>
        <dbReference type="Proteomes" id="UP000789342"/>
    </source>
</evidence>
<comment type="caution">
    <text evidence="2">The sequence shown here is derived from an EMBL/GenBank/DDBJ whole genome shotgun (WGS) entry which is preliminary data.</text>
</comment>
<evidence type="ECO:0000256" key="1">
    <source>
        <dbReference type="SAM" id="MobiDB-lite"/>
    </source>
</evidence>
<dbReference type="AlphaFoldDB" id="A0A9N9ACJ5"/>
<dbReference type="EMBL" id="CAJVPV010002431">
    <property type="protein sequence ID" value="CAG8525892.1"/>
    <property type="molecule type" value="Genomic_DNA"/>
</dbReference>
<evidence type="ECO:0000313" key="2">
    <source>
        <dbReference type="EMBL" id="CAG8525892.1"/>
    </source>
</evidence>
<sequence>MESSFYGLKERAVGMPLDDDPVSNIIISNPGSEGSITKFTDLEGLKEREVGIPRDDGPEEVNLKYSMGKDPSEVVF</sequence>
<accession>A0A9N9ACJ5</accession>
<keyword evidence="3" id="KW-1185">Reference proteome</keyword>
<name>A0A9N9ACJ5_9GLOM</name>
<protein>
    <submittedName>
        <fullName evidence="2">5526_t:CDS:1</fullName>
    </submittedName>
</protein>
<reference evidence="2" key="1">
    <citation type="submission" date="2021-06" db="EMBL/GenBank/DDBJ databases">
        <authorList>
            <person name="Kallberg Y."/>
            <person name="Tangrot J."/>
            <person name="Rosling A."/>
        </authorList>
    </citation>
    <scope>NUCLEOTIDE SEQUENCE</scope>
    <source>
        <strain evidence="2">CL551</strain>
    </source>
</reference>
<proteinExistence type="predicted"/>